<dbReference type="GO" id="GO:0055052">
    <property type="term" value="C:ATP-binding cassette (ABC) transporter complex, substrate-binding subunit-containing"/>
    <property type="evidence" value="ECO:0007669"/>
    <property type="project" value="TreeGrafter"/>
</dbReference>
<sequence length="294" mass="33021">MAEVKLSSLTKNFGDITAVDNMDLEIKDKEFFVLLGPTGAGKSTTLRLVAGLEIPDEGEVFLEGNNVNELSPASRDVAFVFQYYTLYPNYTVRKNLEFPLRSDLRKLSEEEITNKVAEVARVLHIEHLLDRGTVNLSGGEMQRVAIGRAIVRSPKVFLMDEPLSNLDAKLREEMRAELSSGRTLIAGEKALVFHVSDKHGKLLEKYGKRQIILGIRPEDIEISKEKKGPNPFGCRIHFKQSLGVEDVYNLKIDNTMFKATAPTKIMAKVGETVYANINMERAHLFDPDTERRIG</sequence>
<dbReference type="PANTHER" id="PTHR43875">
    <property type="entry name" value="MALTODEXTRIN IMPORT ATP-BINDING PROTEIN MSMX"/>
    <property type="match status" value="1"/>
</dbReference>
<keyword evidence="2" id="KW-1003">Cell membrane</keyword>
<gene>
    <name evidence="8" type="ORF">LCGC14_2327780</name>
</gene>
<evidence type="ECO:0000256" key="2">
    <source>
        <dbReference type="ARBA" id="ARBA00022475"/>
    </source>
</evidence>
<dbReference type="InterPro" id="IPR003593">
    <property type="entry name" value="AAA+_ATPase"/>
</dbReference>
<proteinExistence type="predicted"/>
<dbReference type="InterPro" id="IPR027417">
    <property type="entry name" value="P-loop_NTPase"/>
</dbReference>
<dbReference type="GO" id="GO:0016887">
    <property type="term" value="F:ATP hydrolysis activity"/>
    <property type="evidence" value="ECO:0007669"/>
    <property type="project" value="InterPro"/>
</dbReference>
<dbReference type="InterPro" id="IPR047641">
    <property type="entry name" value="ABC_transpr_MalK/UgpC-like"/>
</dbReference>
<dbReference type="PROSITE" id="PS50893">
    <property type="entry name" value="ABC_TRANSPORTER_2"/>
    <property type="match status" value="1"/>
</dbReference>
<keyword evidence="4" id="KW-0067">ATP-binding</keyword>
<dbReference type="InterPro" id="IPR013611">
    <property type="entry name" value="Transp-assoc_OB_typ2"/>
</dbReference>
<dbReference type="Gene3D" id="2.40.50.140">
    <property type="entry name" value="Nucleic acid-binding proteins"/>
    <property type="match status" value="1"/>
</dbReference>
<evidence type="ECO:0000259" key="7">
    <source>
        <dbReference type="PROSITE" id="PS50893"/>
    </source>
</evidence>
<evidence type="ECO:0000256" key="4">
    <source>
        <dbReference type="ARBA" id="ARBA00022840"/>
    </source>
</evidence>
<dbReference type="InterPro" id="IPR012340">
    <property type="entry name" value="NA-bd_OB-fold"/>
</dbReference>
<protein>
    <recommendedName>
        <fullName evidence="7">ABC transporter domain-containing protein</fullName>
    </recommendedName>
</protein>
<dbReference type="EMBL" id="LAZR01033395">
    <property type="protein sequence ID" value="KKL48210.1"/>
    <property type="molecule type" value="Genomic_DNA"/>
</dbReference>
<keyword evidence="6" id="KW-0472">Membrane</keyword>
<organism evidence="8">
    <name type="scientific">marine sediment metagenome</name>
    <dbReference type="NCBI Taxonomy" id="412755"/>
    <lineage>
        <taxon>unclassified sequences</taxon>
        <taxon>metagenomes</taxon>
        <taxon>ecological metagenomes</taxon>
    </lineage>
</organism>
<dbReference type="SMART" id="SM00382">
    <property type="entry name" value="AAA"/>
    <property type="match status" value="1"/>
</dbReference>
<dbReference type="GO" id="GO:0005524">
    <property type="term" value="F:ATP binding"/>
    <property type="evidence" value="ECO:0007669"/>
    <property type="project" value="UniProtKB-KW"/>
</dbReference>
<accession>A0A0F9ETD8</accession>
<evidence type="ECO:0000256" key="5">
    <source>
        <dbReference type="ARBA" id="ARBA00022967"/>
    </source>
</evidence>
<dbReference type="Pfam" id="PF08402">
    <property type="entry name" value="TOBE_2"/>
    <property type="match status" value="1"/>
</dbReference>
<feature type="domain" description="ABC transporter" evidence="7">
    <location>
        <begin position="4"/>
        <end position="240"/>
    </location>
</feature>
<dbReference type="GO" id="GO:0022857">
    <property type="term" value="F:transmembrane transporter activity"/>
    <property type="evidence" value="ECO:0007669"/>
    <property type="project" value="InterPro"/>
</dbReference>
<dbReference type="InterPro" id="IPR003439">
    <property type="entry name" value="ABC_transporter-like_ATP-bd"/>
</dbReference>
<dbReference type="InterPro" id="IPR017871">
    <property type="entry name" value="ABC_transporter-like_CS"/>
</dbReference>
<name>A0A0F9ETD8_9ZZZZ</name>
<evidence type="ECO:0000256" key="6">
    <source>
        <dbReference type="ARBA" id="ARBA00023136"/>
    </source>
</evidence>
<dbReference type="SUPFAM" id="SSF50331">
    <property type="entry name" value="MOP-like"/>
    <property type="match status" value="1"/>
</dbReference>
<dbReference type="PANTHER" id="PTHR43875:SF15">
    <property type="entry name" value="TREHALOSE IMPORT ATP-BINDING PROTEIN SUGC"/>
    <property type="match status" value="1"/>
</dbReference>
<dbReference type="InterPro" id="IPR008995">
    <property type="entry name" value="Mo/tungstate-bd_C_term_dom"/>
</dbReference>
<comment type="caution">
    <text evidence="8">The sequence shown here is derived from an EMBL/GenBank/DDBJ whole genome shotgun (WGS) entry which is preliminary data.</text>
</comment>
<keyword evidence="5" id="KW-1278">Translocase</keyword>
<dbReference type="Gene3D" id="3.40.50.300">
    <property type="entry name" value="P-loop containing nucleotide triphosphate hydrolases"/>
    <property type="match status" value="1"/>
</dbReference>
<evidence type="ECO:0000256" key="1">
    <source>
        <dbReference type="ARBA" id="ARBA00022448"/>
    </source>
</evidence>
<dbReference type="Pfam" id="PF00005">
    <property type="entry name" value="ABC_tran"/>
    <property type="match status" value="1"/>
</dbReference>
<keyword evidence="3" id="KW-0547">Nucleotide-binding</keyword>
<dbReference type="SUPFAM" id="SSF52540">
    <property type="entry name" value="P-loop containing nucleoside triphosphate hydrolases"/>
    <property type="match status" value="1"/>
</dbReference>
<evidence type="ECO:0000256" key="3">
    <source>
        <dbReference type="ARBA" id="ARBA00022741"/>
    </source>
</evidence>
<keyword evidence="1" id="KW-0813">Transport</keyword>
<reference evidence="8" key="1">
    <citation type="journal article" date="2015" name="Nature">
        <title>Complex archaea that bridge the gap between prokaryotes and eukaryotes.</title>
        <authorList>
            <person name="Spang A."/>
            <person name="Saw J.H."/>
            <person name="Jorgensen S.L."/>
            <person name="Zaremba-Niedzwiedzka K."/>
            <person name="Martijn J."/>
            <person name="Lind A.E."/>
            <person name="van Eijk R."/>
            <person name="Schleper C."/>
            <person name="Guy L."/>
            <person name="Ettema T.J."/>
        </authorList>
    </citation>
    <scope>NUCLEOTIDE SEQUENCE</scope>
</reference>
<dbReference type="PROSITE" id="PS00211">
    <property type="entry name" value="ABC_TRANSPORTER_1"/>
    <property type="match status" value="1"/>
</dbReference>
<dbReference type="AlphaFoldDB" id="A0A0F9ETD8"/>
<evidence type="ECO:0000313" key="8">
    <source>
        <dbReference type="EMBL" id="KKL48210.1"/>
    </source>
</evidence>